<reference evidence="1" key="1">
    <citation type="submission" date="2020-05" db="EMBL/GenBank/DDBJ databases">
        <title>Mycena genomes resolve the evolution of fungal bioluminescence.</title>
        <authorList>
            <person name="Tsai I.J."/>
        </authorList>
    </citation>
    <scope>NUCLEOTIDE SEQUENCE</scope>
    <source>
        <strain evidence="1">160909Yilan</strain>
    </source>
</reference>
<organism evidence="1 2">
    <name type="scientific">Mycena sanguinolenta</name>
    <dbReference type="NCBI Taxonomy" id="230812"/>
    <lineage>
        <taxon>Eukaryota</taxon>
        <taxon>Fungi</taxon>
        <taxon>Dikarya</taxon>
        <taxon>Basidiomycota</taxon>
        <taxon>Agaricomycotina</taxon>
        <taxon>Agaricomycetes</taxon>
        <taxon>Agaricomycetidae</taxon>
        <taxon>Agaricales</taxon>
        <taxon>Marasmiineae</taxon>
        <taxon>Mycenaceae</taxon>
        <taxon>Mycena</taxon>
    </lineage>
</organism>
<comment type="caution">
    <text evidence="1">The sequence shown here is derived from an EMBL/GenBank/DDBJ whole genome shotgun (WGS) entry which is preliminary data.</text>
</comment>
<protein>
    <submittedName>
        <fullName evidence="1">Uncharacterized protein</fullName>
    </submittedName>
</protein>
<keyword evidence="2" id="KW-1185">Reference proteome</keyword>
<evidence type="ECO:0000313" key="2">
    <source>
        <dbReference type="Proteomes" id="UP000623467"/>
    </source>
</evidence>
<dbReference type="OrthoDB" id="2689033at2759"/>
<name>A0A8H6X3B6_9AGAR</name>
<dbReference type="AlphaFoldDB" id="A0A8H6X3B6"/>
<sequence>MLSLETLTLIKKSELAPYLEYSAEQVRCLICANLRKTGVGGWISRQNLKVHLGTPTHLGAYDSEMQRALAEAKEHEQLSGSYNSADAQELPASDISEMTHIPSMFLPELKSDMQMDIDSSNTNFAQLMSEFGQVSEAEELGLDATRLLLQQEFEQMLENAYHDPPLGPGVDKQHIADELPKTSDNDDEDTHCFDPDLVEDSAYFPYPNKTVMLLDVMDNLPRCRFTGDQISLILHFAKKLGVANVPSLKGFRKIQ</sequence>
<dbReference type="EMBL" id="JACAZH010000054">
    <property type="protein sequence ID" value="KAF7333563.1"/>
    <property type="molecule type" value="Genomic_DNA"/>
</dbReference>
<evidence type="ECO:0000313" key="1">
    <source>
        <dbReference type="EMBL" id="KAF7333563.1"/>
    </source>
</evidence>
<dbReference type="Proteomes" id="UP000623467">
    <property type="component" value="Unassembled WGS sequence"/>
</dbReference>
<gene>
    <name evidence="1" type="ORF">MSAN_02415300</name>
</gene>
<proteinExistence type="predicted"/>
<accession>A0A8H6X3B6</accession>